<keyword evidence="9" id="KW-0028">Amino-acid biosynthesis</keyword>
<evidence type="ECO:0000313" key="14">
    <source>
        <dbReference type="Proteomes" id="UP000231183"/>
    </source>
</evidence>
<evidence type="ECO:0000256" key="10">
    <source>
        <dbReference type="NCBIfam" id="TIGR01357"/>
    </source>
</evidence>
<organism evidence="13 14">
    <name type="scientific">Candidatus Magasanikbacteria bacterium CG10_big_fil_rev_8_21_14_0_10_40_10</name>
    <dbReference type="NCBI Taxonomy" id="1974648"/>
    <lineage>
        <taxon>Bacteria</taxon>
        <taxon>Candidatus Magasanikiibacteriota</taxon>
    </lineage>
</organism>
<dbReference type="PANTHER" id="PTHR43622">
    <property type="entry name" value="3-DEHYDROQUINATE SYNTHASE"/>
    <property type="match status" value="1"/>
</dbReference>
<keyword evidence="9" id="KW-0057">Aromatic amino acid biosynthesis</keyword>
<feature type="binding site" evidence="9">
    <location>
        <begin position="103"/>
        <end position="107"/>
    </location>
    <ligand>
        <name>NAD(+)</name>
        <dbReference type="ChEBI" id="CHEBI:57540"/>
    </ligand>
</feature>
<comment type="pathway">
    <text evidence="9">Metabolic intermediate biosynthesis; chorismate biosynthesis; chorismate from D-erythrose 4-phosphate and phosphoenolpyruvate: step 2/7.</text>
</comment>
<dbReference type="InterPro" id="IPR016037">
    <property type="entry name" value="DHQ_synth_AroB"/>
</dbReference>
<dbReference type="InterPro" id="IPR056179">
    <property type="entry name" value="DHQS_C"/>
</dbReference>
<comment type="cofactor">
    <cofactor evidence="1 9">
        <name>NAD(+)</name>
        <dbReference type="ChEBI" id="CHEBI:57540"/>
    </cofactor>
</comment>
<feature type="binding site" evidence="9">
    <location>
        <position position="261"/>
    </location>
    <ligand>
        <name>Zn(2+)</name>
        <dbReference type="ChEBI" id="CHEBI:29105"/>
    </ligand>
</feature>
<keyword evidence="4 9" id="KW-0547">Nucleotide-binding</keyword>
<dbReference type="EMBL" id="PFBX01000022">
    <property type="protein sequence ID" value="PIT87552.1"/>
    <property type="molecule type" value="Genomic_DNA"/>
</dbReference>
<feature type="domain" description="3-dehydroquinate synthase N-terminal" evidence="11">
    <location>
        <begin position="66"/>
        <end position="176"/>
    </location>
</feature>
<evidence type="ECO:0000259" key="12">
    <source>
        <dbReference type="Pfam" id="PF24621"/>
    </source>
</evidence>
<evidence type="ECO:0000256" key="5">
    <source>
        <dbReference type="ARBA" id="ARBA00022833"/>
    </source>
</evidence>
<dbReference type="Gene3D" id="1.20.1090.10">
    <property type="entry name" value="Dehydroquinate synthase-like - alpha domain"/>
    <property type="match status" value="1"/>
</dbReference>
<keyword evidence="5 9" id="KW-0862">Zinc</keyword>
<dbReference type="GO" id="GO:0000166">
    <property type="term" value="F:nucleotide binding"/>
    <property type="evidence" value="ECO:0007669"/>
    <property type="project" value="UniProtKB-KW"/>
</dbReference>
<feature type="binding site" evidence="9">
    <location>
        <begin position="167"/>
        <end position="170"/>
    </location>
    <ligand>
        <name>NAD(+)</name>
        <dbReference type="ChEBI" id="CHEBI:57540"/>
    </ligand>
</feature>
<comment type="cofactor">
    <cofactor evidence="2">
        <name>Zn(2+)</name>
        <dbReference type="ChEBI" id="CHEBI:29105"/>
    </cofactor>
</comment>
<reference evidence="14" key="1">
    <citation type="submission" date="2017-09" db="EMBL/GenBank/DDBJ databases">
        <title>Depth-based differentiation of microbial function through sediment-hosted aquifers and enrichment of novel symbionts in the deep terrestrial subsurface.</title>
        <authorList>
            <person name="Probst A.J."/>
            <person name="Ladd B."/>
            <person name="Jarett J.K."/>
            <person name="Geller-Mcgrath D.E."/>
            <person name="Sieber C.M.K."/>
            <person name="Emerson J.B."/>
            <person name="Anantharaman K."/>
            <person name="Thomas B.C."/>
            <person name="Malmstrom R."/>
            <person name="Stieglmeier M."/>
            <person name="Klingl A."/>
            <person name="Woyke T."/>
            <person name="Ryan C.M."/>
            <person name="Banfield J.F."/>
        </authorList>
    </citation>
    <scope>NUCLEOTIDE SEQUENCE [LARGE SCALE GENOMIC DNA]</scope>
</reference>
<dbReference type="SUPFAM" id="SSF56796">
    <property type="entry name" value="Dehydroquinate synthase-like"/>
    <property type="match status" value="1"/>
</dbReference>
<dbReference type="GO" id="GO:0009423">
    <property type="term" value="P:chorismate biosynthetic process"/>
    <property type="evidence" value="ECO:0007669"/>
    <property type="project" value="UniProtKB-UniRule"/>
</dbReference>
<dbReference type="PANTHER" id="PTHR43622:SF1">
    <property type="entry name" value="3-DEHYDROQUINATE SYNTHASE"/>
    <property type="match status" value="1"/>
</dbReference>
<accession>A0A2M6W430</accession>
<evidence type="ECO:0000256" key="6">
    <source>
        <dbReference type="ARBA" id="ARBA00023027"/>
    </source>
</evidence>
<dbReference type="GO" id="GO:0009073">
    <property type="term" value="P:aromatic amino acid family biosynthetic process"/>
    <property type="evidence" value="ECO:0007669"/>
    <property type="project" value="UniProtKB-KW"/>
</dbReference>
<dbReference type="FunFam" id="3.40.50.1970:FF:000007">
    <property type="entry name" value="Pentafunctional AROM polypeptide"/>
    <property type="match status" value="1"/>
</dbReference>
<name>A0A2M6W430_9BACT</name>
<dbReference type="InterPro" id="IPR050071">
    <property type="entry name" value="Dehydroquinate_synthase"/>
</dbReference>
<keyword evidence="8 9" id="KW-0170">Cobalt</keyword>
<feature type="binding site" evidence="9">
    <location>
        <begin position="127"/>
        <end position="128"/>
    </location>
    <ligand>
        <name>NAD(+)</name>
        <dbReference type="ChEBI" id="CHEBI:57540"/>
    </ligand>
</feature>
<dbReference type="NCBIfam" id="TIGR01357">
    <property type="entry name" value="aroB"/>
    <property type="match status" value="1"/>
</dbReference>
<keyword evidence="7 9" id="KW-0456">Lyase</keyword>
<evidence type="ECO:0000256" key="8">
    <source>
        <dbReference type="ARBA" id="ARBA00023285"/>
    </source>
</evidence>
<comment type="catalytic activity">
    <reaction evidence="9">
        <text>7-phospho-2-dehydro-3-deoxy-D-arabino-heptonate = 3-dehydroquinate + phosphate</text>
        <dbReference type="Rhea" id="RHEA:21968"/>
        <dbReference type="ChEBI" id="CHEBI:32364"/>
        <dbReference type="ChEBI" id="CHEBI:43474"/>
        <dbReference type="ChEBI" id="CHEBI:58394"/>
        <dbReference type="EC" id="4.2.3.4"/>
    </reaction>
</comment>
<protein>
    <recommendedName>
        <fullName evidence="9 10">3-dehydroquinate synthase</fullName>
        <shortName evidence="9">DHQS</shortName>
        <ecNumber evidence="9 10">4.2.3.4</ecNumber>
    </recommendedName>
</protein>
<dbReference type="PIRSF" id="PIRSF001455">
    <property type="entry name" value="DHQ_synth"/>
    <property type="match status" value="1"/>
</dbReference>
<dbReference type="UniPathway" id="UPA00053">
    <property type="reaction ID" value="UER00085"/>
</dbReference>
<keyword evidence="9" id="KW-0963">Cytoplasm</keyword>
<dbReference type="AlphaFoldDB" id="A0A2M6W430"/>
<dbReference type="GO" id="GO:0005737">
    <property type="term" value="C:cytoplasm"/>
    <property type="evidence" value="ECO:0007669"/>
    <property type="project" value="UniProtKB-SubCell"/>
</dbReference>
<evidence type="ECO:0000256" key="2">
    <source>
        <dbReference type="ARBA" id="ARBA00001947"/>
    </source>
</evidence>
<comment type="caution">
    <text evidence="9">Lacks conserved residue(s) required for the propagation of feature annotation.</text>
</comment>
<dbReference type="Proteomes" id="UP000231183">
    <property type="component" value="Unassembled WGS sequence"/>
</dbReference>
<dbReference type="CDD" id="cd08195">
    <property type="entry name" value="DHQS"/>
    <property type="match status" value="1"/>
</dbReference>
<dbReference type="Gene3D" id="3.40.50.1970">
    <property type="match status" value="1"/>
</dbReference>
<proteinExistence type="inferred from homology"/>
<feature type="domain" description="3-dehydroquinate synthase C-terminal" evidence="12">
    <location>
        <begin position="179"/>
        <end position="326"/>
    </location>
</feature>
<feature type="binding site" evidence="9">
    <location>
        <position position="182"/>
    </location>
    <ligand>
        <name>Zn(2+)</name>
        <dbReference type="ChEBI" id="CHEBI:29105"/>
    </ligand>
</feature>
<dbReference type="GO" id="GO:0003856">
    <property type="term" value="F:3-dehydroquinate synthase activity"/>
    <property type="evidence" value="ECO:0007669"/>
    <property type="project" value="UniProtKB-UniRule"/>
</dbReference>
<evidence type="ECO:0000256" key="1">
    <source>
        <dbReference type="ARBA" id="ARBA00001911"/>
    </source>
</evidence>
<dbReference type="GO" id="GO:0008652">
    <property type="term" value="P:amino acid biosynthetic process"/>
    <property type="evidence" value="ECO:0007669"/>
    <property type="project" value="UniProtKB-KW"/>
</dbReference>
<dbReference type="InterPro" id="IPR030960">
    <property type="entry name" value="DHQS/DOIS_N"/>
</dbReference>
<dbReference type="EC" id="4.2.3.4" evidence="9 10"/>
<evidence type="ECO:0000256" key="3">
    <source>
        <dbReference type="ARBA" id="ARBA00022723"/>
    </source>
</evidence>
<comment type="similarity">
    <text evidence="9">Belongs to the sugar phosphate cyclases superfamily. Dehydroquinate synthase family.</text>
</comment>
<comment type="cofactor">
    <cofactor evidence="9">
        <name>Co(2+)</name>
        <dbReference type="ChEBI" id="CHEBI:48828"/>
    </cofactor>
    <cofactor evidence="9">
        <name>Zn(2+)</name>
        <dbReference type="ChEBI" id="CHEBI:29105"/>
    </cofactor>
    <text evidence="9">Binds 1 divalent metal cation per subunit. Can use either Co(2+) or Zn(2+).</text>
</comment>
<keyword evidence="3 9" id="KW-0479">Metal-binding</keyword>
<gene>
    <name evidence="9 13" type="primary">aroB</name>
    <name evidence="13" type="ORF">COU31_02335</name>
</gene>
<evidence type="ECO:0000256" key="9">
    <source>
        <dbReference type="HAMAP-Rule" id="MF_00110"/>
    </source>
</evidence>
<evidence type="ECO:0000256" key="7">
    <source>
        <dbReference type="ARBA" id="ARBA00023239"/>
    </source>
</evidence>
<evidence type="ECO:0000259" key="11">
    <source>
        <dbReference type="Pfam" id="PF01761"/>
    </source>
</evidence>
<dbReference type="GO" id="GO:0046872">
    <property type="term" value="F:metal ion binding"/>
    <property type="evidence" value="ECO:0007669"/>
    <property type="project" value="UniProtKB-KW"/>
</dbReference>
<comment type="caution">
    <text evidence="13">The sequence shown here is derived from an EMBL/GenBank/DDBJ whole genome shotgun (WGS) entry which is preliminary data.</text>
</comment>
<sequence>MSKIQVKLKAVVDNSYQIALGSGLDLVKSIPPANRYIIISDSNVARLYGCKLLSGLKKKARADLLTFKAGEKSKSRSVKARLEDKMLGLKCGRDTMVIALGGGVTGDLAGFVSATYMRGVPYTQIPTTLLAMVDSSVGGKTAIDTEAGKNLIGAFYQPKKVLLDADFLKTLPLDHLINGLIEAIKMFLTHDSAMFEYVQENLDKILKKDKAALLKIIKRAAQIKARVVEKDEKEAGARAVLNLGHSVGHALEKLSQYKLAHGQAVGAGLAVEAKLAQNLGFLTAQDFKKIESIMARLKIDKKMIGQMVKKFGATKILQAMKSDKKNRYSKNQAEYRLVMLETIGQAAALGGEYSLAAPKDKITQALNYFKN</sequence>
<feature type="binding site" evidence="9">
    <location>
        <position position="149"/>
    </location>
    <ligand>
        <name>NAD(+)</name>
        <dbReference type="ChEBI" id="CHEBI:57540"/>
    </ligand>
</feature>
<feature type="binding site" evidence="9">
    <location>
        <position position="245"/>
    </location>
    <ligand>
        <name>Zn(2+)</name>
        <dbReference type="ChEBI" id="CHEBI:29105"/>
    </ligand>
</feature>
<dbReference type="InterPro" id="IPR030963">
    <property type="entry name" value="DHQ_synth_fam"/>
</dbReference>
<evidence type="ECO:0000313" key="13">
    <source>
        <dbReference type="EMBL" id="PIT87552.1"/>
    </source>
</evidence>
<dbReference type="Pfam" id="PF01761">
    <property type="entry name" value="DHQ_synthase"/>
    <property type="match status" value="1"/>
</dbReference>
<comment type="function">
    <text evidence="9">Catalyzes the conversion of 3-deoxy-D-arabino-heptulosonate 7-phosphate (DAHP) to dehydroquinate (DHQ).</text>
</comment>
<dbReference type="Pfam" id="PF24621">
    <property type="entry name" value="DHQS_C"/>
    <property type="match status" value="1"/>
</dbReference>
<keyword evidence="6 9" id="KW-0520">NAD</keyword>
<dbReference type="HAMAP" id="MF_00110">
    <property type="entry name" value="DHQ_synthase"/>
    <property type="match status" value="1"/>
</dbReference>
<evidence type="ECO:0000256" key="4">
    <source>
        <dbReference type="ARBA" id="ARBA00022741"/>
    </source>
</evidence>
<feature type="binding site" evidence="9">
    <location>
        <position position="140"/>
    </location>
    <ligand>
        <name>NAD(+)</name>
        <dbReference type="ChEBI" id="CHEBI:57540"/>
    </ligand>
</feature>
<comment type="subcellular location">
    <subcellularLocation>
        <location evidence="9">Cytoplasm</location>
    </subcellularLocation>
</comment>